<dbReference type="Proteomes" id="UP001500503">
    <property type="component" value="Unassembled WGS sequence"/>
</dbReference>
<dbReference type="EMBL" id="BAABHF010000024">
    <property type="protein sequence ID" value="GAA4499616.1"/>
    <property type="molecule type" value="Genomic_DNA"/>
</dbReference>
<organism evidence="3 4">
    <name type="scientific">Actinoallomurus oryzae</name>
    <dbReference type="NCBI Taxonomy" id="502180"/>
    <lineage>
        <taxon>Bacteria</taxon>
        <taxon>Bacillati</taxon>
        <taxon>Actinomycetota</taxon>
        <taxon>Actinomycetes</taxon>
        <taxon>Streptosporangiales</taxon>
        <taxon>Thermomonosporaceae</taxon>
        <taxon>Actinoallomurus</taxon>
    </lineage>
</organism>
<dbReference type="Gene3D" id="3.10.450.50">
    <property type="match status" value="1"/>
</dbReference>
<comment type="caution">
    <text evidence="3">The sequence shown here is derived from an EMBL/GenBank/DDBJ whole genome shotgun (WGS) entry which is preliminary data.</text>
</comment>
<dbReference type="NCBIfam" id="TIGR02246">
    <property type="entry name" value="SgcJ/EcaC family oxidoreductase"/>
    <property type="match status" value="1"/>
</dbReference>
<gene>
    <name evidence="3" type="ORF">GCM10023191_046820</name>
</gene>
<accession>A0ABP8Q9G0</accession>
<reference evidence="4" key="1">
    <citation type="journal article" date="2019" name="Int. J. Syst. Evol. Microbiol.">
        <title>The Global Catalogue of Microorganisms (GCM) 10K type strain sequencing project: providing services to taxonomists for standard genome sequencing and annotation.</title>
        <authorList>
            <consortium name="The Broad Institute Genomics Platform"/>
            <consortium name="The Broad Institute Genome Sequencing Center for Infectious Disease"/>
            <person name="Wu L."/>
            <person name="Ma J."/>
        </authorList>
    </citation>
    <scope>NUCLEOTIDE SEQUENCE [LARGE SCALE GENOMIC DNA]</scope>
    <source>
        <strain evidence="4">JCM 17933</strain>
    </source>
</reference>
<protein>
    <recommendedName>
        <fullName evidence="2">SnoaL-like domain-containing protein</fullName>
    </recommendedName>
</protein>
<evidence type="ECO:0000259" key="2">
    <source>
        <dbReference type="Pfam" id="PF13577"/>
    </source>
</evidence>
<feature type="chain" id="PRO_5045433943" description="SnoaL-like domain-containing protein" evidence="1">
    <location>
        <begin position="24"/>
        <end position="176"/>
    </location>
</feature>
<keyword evidence="4" id="KW-1185">Reference proteome</keyword>
<dbReference type="SUPFAM" id="SSF54427">
    <property type="entry name" value="NTF2-like"/>
    <property type="match status" value="1"/>
</dbReference>
<dbReference type="InterPro" id="IPR011944">
    <property type="entry name" value="Steroid_delta5-4_isomerase"/>
</dbReference>
<evidence type="ECO:0000313" key="3">
    <source>
        <dbReference type="EMBL" id="GAA4499616.1"/>
    </source>
</evidence>
<proteinExistence type="predicted"/>
<feature type="signal peptide" evidence="1">
    <location>
        <begin position="1"/>
        <end position="23"/>
    </location>
</feature>
<sequence length="176" mass="18557">MTRVRAALVAGTLMAALSSGCGAAHETAGAAAKADDRVRPASVRRDRGRAITSLLGSVDRAWNAGNARAFASNWTNDGVVISPQGRRTEGRDDIRKEQASAFAGSMKGTTHKLAATEIEWSSSNVAVVDGDAVISGLKGDDGTTYPPLSARFTCVCVNEHGRWLVSHMVSYSFMNS</sequence>
<dbReference type="Pfam" id="PF13577">
    <property type="entry name" value="SnoaL_4"/>
    <property type="match status" value="1"/>
</dbReference>
<keyword evidence="1" id="KW-0732">Signal</keyword>
<feature type="domain" description="SnoaL-like" evidence="2">
    <location>
        <begin position="49"/>
        <end position="168"/>
    </location>
</feature>
<dbReference type="PROSITE" id="PS51257">
    <property type="entry name" value="PROKAR_LIPOPROTEIN"/>
    <property type="match status" value="1"/>
</dbReference>
<evidence type="ECO:0000256" key="1">
    <source>
        <dbReference type="SAM" id="SignalP"/>
    </source>
</evidence>
<name>A0ABP8Q9G0_9ACTN</name>
<evidence type="ECO:0000313" key="4">
    <source>
        <dbReference type="Proteomes" id="UP001500503"/>
    </source>
</evidence>
<dbReference type="InterPro" id="IPR037401">
    <property type="entry name" value="SnoaL-like"/>
</dbReference>
<dbReference type="InterPro" id="IPR032710">
    <property type="entry name" value="NTF2-like_dom_sf"/>
</dbReference>